<name>A0ABY5HLF5_9GAMM</name>
<accession>A0ABY5HLF5</accession>
<evidence type="ECO:0000256" key="1">
    <source>
        <dbReference type="ARBA" id="ARBA00009437"/>
    </source>
</evidence>
<organism evidence="6 7">
    <name type="scientific">Marinobacterium rhizophilum</name>
    <dbReference type="NCBI Taxonomy" id="420402"/>
    <lineage>
        <taxon>Bacteria</taxon>
        <taxon>Pseudomonadati</taxon>
        <taxon>Pseudomonadota</taxon>
        <taxon>Gammaproteobacteria</taxon>
        <taxon>Oceanospirillales</taxon>
        <taxon>Oceanospirillaceae</taxon>
        <taxon>Marinobacterium</taxon>
    </lineage>
</organism>
<evidence type="ECO:0000256" key="2">
    <source>
        <dbReference type="ARBA" id="ARBA00023015"/>
    </source>
</evidence>
<keyword evidence="2" id="KW-0805">Transcription regulation</keyword>
<proteinExistence type="inferred from homology"/>
<dbReference type="SUPFAM" id="SSF53850">
    <property type="entry name" value="Periplasmic binding protein-like II"/>
    <property type="match status" value="1"/>
</dbReference>
<gene>
    <name evidence="6" type="ORF">KDW95_03705</name>
</gene>
<protein>
    <submittedName>
        <fullName evidence="6">LysR family transcriptional regulator</fullName>
    </submittedName>
</protein>
<evidence type="ECO:0000259" key="5">
    <source>
        <dbReference type="PROSITE" id="PS50931"/>
    </source>
</evidence>
<dbReference type="Proteomes" id="UP001058461">
    <property type="component" value="Chromosome"/>
</dbReference>
<evidence type="ECO:0000256" key="3">
    <source>
        <dbReference type="ARBA" id="ARBA00023125"/>
    </source>
</evidence>
<comment type="similarity">
    <text evidence="1">Belongs to the LysR transcriptional regulatory family.</text>
</comment>
<dbReference type="InterPro" id="IPR000847">
    <property type="entry name" value="LysR_HTH_N"/>
</dbReference>
<dbReference type="Pfam" id="PF00126">
    <property type="entry name" value="HTH_1"/>
    <property type="match status" value="1"/>
</dbReference>
<feature type="domain" description="HTH lysR-type" evidence="5">
    <location>
        <begin position="3"/>
        <end position="60"/>
    </location>
</feature>
<dbReference type="RefSeq" id="WP_255854924.1">
    <property type="nucleotide sequence ID" value="NZ_CP073347.1"/>
</dbReference>
<reference evidence="6" key="1">
    <citation type="submission" date="2021-04" db="EMBL/GenBank/DDBJ databases">
        <title>Oceanospirillales bacteria with DddD are important DMSP degraders in coastal seawater.</title>
        <authorList>
            <person name="Liu J."/>
        </authorList>
    </citation>
    <scope>NUCLEOTIDE SEQUENCE</scope>
    <source>
        <strain evidence="6">D13-1</strain>
    </source>
</reference>
<dbReference type="Gene3D" id="1.10.10.10">
    <property type="entry name" value="Winged helix-like DNA-binding domain superfamily/Winged helix DNA-binding domain"/>
    <property type="match status" value="1"/>
</dbReference>
<evidence type="ECO:0000313" key="7">
    <source>
        <dbReference type="Proteomes" id="UP001058461"/>
    </source>
</evidence>
<dbReference type="PANTHER" id="PTHR30126">
    <property type="entry name" value="HTH-TYPE TRANSCRIPTIONAL REGULATOR"/>
    <property type="match status" value="1"/>
</dbReference>
<dbReference type="CDD" id="cd05466">
    <property type="entry name" value="PBP2_LTTR_substrate"/>
    <property type="match status" value="1"/>
</dbReference>
<dbReference type="EMBL" id="CP073347">
    <property type="protein sequence ID" value="UTW12794.1"/>
    <property type="molecule type" value="Genomic_DNA"/>
</dbReference>
<keyword evidence="3" id="KW-0238">DNA-binding</keyword>
<dbReference type="InterPro" id="IPR036390">
    <property type="entry name" value="WH_DNA-bd_sf"/>
</dbReference>
<dbReference type="Gene3D" id="3.40.190.10">
    <property type="entry name" value="Periplasmic binding protein-like II"/>
    <property type="match status" value="3"/>
</dbReference>
<dbReference type="SUPFAM" id="SSF46785">
    <property type="entry name" value="Winged helix' DNA-binding domain"/>
    <property type="match status" value="1"/>
</dbReference>
<dbReference type="PRINTS" id="PR00039">
    <property type="entry name" value="HTHLYSR"/>
</dbReference>
<dbReference type="Pfam" id="PF03466">
    <property type="entry name" value="LysR_substrate"/>
    <property type="match status" value="1"/>
</dbReference>
<sequence>MNIETKWLEDFLSLAGTQSFSRSAEERHLTQPAFSRRIKALEFAVGCQLVDRTSVPVQLTDEGQLFQITARNLVAQLQDSLAHLRSLRKQDVRVIDVAVSHTLSLSLFPAFIQSLQDELEDTRTRQLVANVDDSVQALKNGICDFLLAFEDPTLDSEAFRKLELQTEQLVPICRGDDEGRPLYDLDGPQGQTVPYLGYSGSIYLGRCVDRLLARPPHPVKLRQTFESSLADSLKVMALQGLGVAWVPSFAIADELRQGFLVICGAPAWRLPLTVCLYRCSRPLSGAAETLWQVLERRYGSAIVAPAGA</sequence>
<dbReference type="PANTHER" id="PTHR30126:SF2">
    <property type="entry name" value="HTH-TYPE TRANSCRIPTIONAL REGULATOR YJIE"/>
    <property type="match status" value="1"/>
</dbReference>
<keyword evidence="7" id="KW-1185">Reference proteome</keyword>
<dbReference type="InterPro" id="IPR005119">
    <property type="entry name" value="LysR_subst-bd"/>
</dbReference>
<evidence type="ECO:0000256" key="4">
    <source>
        <dbReference type="ARBA" id="ARBA00023163"/>
    </source>
</evidence>
<keyword evidence="4" id="KW-0804">Transcription</keyword>
<evidence type="ECO:0000313" key="6">
    <source>
        <dbReference type="EMBL" id="UTW12794.1"/>
    </source>
</evidence>
<dbReference type="InterPro" id="IPR036388">
    <property type="entry name" value="WH-like_DNA-bd_sf"/>
</dbReference>
<dbReference type="PROSITE" id="PS50931">
    <property type="entry name" value="HTH_LYSR"/>
    <property type="match status" value="1"/>
</dbReference>